<dbReference type="PANTHER" id="PTHR33294:SF3">
    <property type="entry name" value="AWPM-19-LIKE FAMILY PROTEIN"/>
    <property type="match status" value="1"/>
</dbReference>
<dbReference type="AlphaFoldDB" id="A0A7C9CG16"/>
<sequence>MASEASKSAALLLLFINLVLYFIVMIIAAWAVNHGIEKSHESASVLSLPAKIFPIYFPFGNMATGFFLIFSLLVGVLGITTSLTGMYNLMQWSASHLYAAAASSLATWALTLLAMGLASKEIDVGYTDSNLRTMEVIMIILSGTQMLCTGAIHVSADGVAGTTRRMLGARV</sequence>
<dbReference type="EMBL" id="GISG01004835">
    <property type="protein sequence ID" value="MBA4614883.1"/>
    <property type="molecule type" value="Transcribed_RNA"/>
</dbReference>
<feature type="transmembrane region" description="Helical" evidence="1">
    <location>
        <begin position="12"/>
        <end position="32"/>
    </location>
</feature>
<proteinExistence type="predicted"/>
<keyword evidence="1" id="KW-0812">Transmembrane</keyword>
<accession>A0A7C9CG16</accession>
<name>A0A7C9CG16_OPUST</name>
<reference evidence="2" key="1">
    <citation type="journal article" date="2013" name="J. Plant Res.">
        <title>Effect of fungi and light on seed germination of three Opuntia species from semiarid lands of central Mexico.</title>
        <authorList>
            <person name="Delgado-Sanchez P."/>
            <person name="Jimenez-Bremont J.F."/>
            <person name="Guerrero-Gonzalez Mde L."/>
            <person name="Flores J."/>
        </authorList>
    </citation>
    <scope>NUCLEOTIDE SEQUENCE</scope>
    <source>
        <tissue evidence="2">Cladode</tissue>
    </source>
</reference>
<evidence type="ECO:0000313" key="2">
    <source>
        <dbReference type="EMBL" id="MBA4614883.1"/>
    </source>
</evidence>
<keyword evidence="1" id="KW-0472">Membrane</keyword>
<organism evidence="2">
    <name type="scientific">Opuntia streptacantha</name>
    <name type="common">Prickly pear cactus</name>
    <name type="synonym">Opuntia cardona</name>
    <dbReference type="NCBI Taxonomy" id="393608"/>
    <lineage>
        <taxon>Eukaryota</taxon>
        <taxon>Viridiplantae</taxon>
        <taxon>Streptophyta</taxon>
        <taxon>Embryophyta</taxon>
        <taxon>Tracheophyta</taxon>
        <taxon>Spermatophyta</taxon>
        <taxon>Magnoliopsida</taxon>
        <taxon>eudicotyledons</taxon>
        <taxon>Gunneridae</taxon>
        <taxon>Pentapetalae</taxon>
        <taxon>Caryophyllales</taxon>
        <taxon>Cactineae</taxon>
        <taxon>Cactaceae</taxon>
        <taxon>Opuntioideae</taxon>
        <taxon>Opuntia</taxon>
    </lineage>
</organism>
<feature type="transmembrane region" description="Helical" evidence="1">
    <location>
        <begin position="97"/>
        <end position="116"/>
    </location>
</feature>
<evidence type="ECO:0000256" key="1">
    <source>
        <dbReference type="SAM" id="Phobius"/>
    </source>
</evidence>
<dbReference type="PANTHER" id="PTHR33294">
    <property type="entry name" value="AWPM-19-LIKE FAMILY PROTEIN"/>
    <property type="match status" value="1"/>
</dbReference>
<keyword evidence="1" id="KW-1133">Transmembrane helix</keyword>
<feature type="transmembrane region" description="Helical" evidence="1">
    <location>
        <begin position="136"/>
        <end position="156"/>
    </location>
</feature>
<reference evidence="2" key="2">
    <citation type="submission" date="2020-07" db="EMBL/GenBank/DDBJ databases">
        <authorList>
            <person name="Vera ALvarez R."/>
            <person name="Arias-Moreno D.M."/>
            <person name="Jimenez-Jacinto V."/>
            <person name="Jimenez-Bremont J.F."/>
            <person name="Swaminathan K."/>
            <person name="Moose S.P."/>
            <person name="Guerrero-Gonzalez M.L."/>
            <person name="Marino-Ramirez L."/>
            <person name="Landsman D."/>
            <person name="Rodriguez-Kessler M."/>
            <person name="Delgado-Sanchez P."/>
        </authorList>
    </citation>
    <scope>NUCLEOTIDE SEQUENCE</scope>
    <source>
        <tissue evidence="2">Cladode</tissue>
    </source>
</reference>
<dbReference type="Pfam" id="PF05512">
    <property type="entry name" value="AWPM-19"/>
    <property type="match status" value="1"/>
</dbReference>
<feature type="transmembrane region" description="Helical" evidence="1">
    <location>
        <begin position="52"/>
        <end position="77"/>
    </location>
</feature>
<protein>
    <submittedName>
        <fullName evidence="2">Uncharacterized protein</fullName>
    </submittedName>
</protein>
<dbReference type="InterPro" id="IPR008390">
    <property type="entry name" value="AWPM-19"/>
</dbReference>